<dbReference type="InterPro" id="IPR010730">
    <property type="entry name" value="HET"/>
</dbReference>
<dbReference type="InterPro" id="IPR029058">
    <property type="entry name" value="AB_hydrolase_fold"/>
</dbReference>
<dbReference type="Proteomes" id="UP001280581">
    <property type="component" value="Unassembled WGS sequence"/>
</dbReference>
<dbReference type="InterPro" id="IPR052895">
    <property type="entry name" value="HetReg/Transcr_Mod"/>
</dbReference>
<evidence type="ECO:0000313" key="4">
    <source>
        <dbReference type="Proteomes" id="UP001280581"/>
    </source>
</evidence>
<feature type="region of interest" description="Disordered" evidence="1">
    <location>
        <begin position="662"/>
        <end position="683"/>
    </location>
</feature>
<gene>
    <name evidence="3" type="ORF">GRF29_8g1632827</name>
</gene>
<reference evidence="3 4" key="1">
    <citation type="submission" date="2021-02" db="EMBL/GenBank/DDBJ databases">
        <title>Genome assembly of Pseudopithomyces chartarum.</title>
        <authorList>
            <person name="Jauregui R."/>
            <person name="Singh J."/>
            <person name="Voisey C."/>
        </authorList>
    </citation>
    <scope>NUCLEOTIDE SEQUENCE [LARGE SCALE GENOMIC DNA]</scope>
    <source>
        <strain evidence="3 4">AGR01</strain>
    </source>
</reference>
<accession>A0AAN6RLY0</accession>
<dbReference type="CDD" id="cd12809">
    <property type="entry name" value="Esterase_713_like-2"/>
    <property type="match status" value="1"/>
</dbReference>
<evidence type="ECO:0000259" key="2">
    <source>
        <dbReference type="Pfam" id="PF06985"/>
    </source>
</evidence>
<dbReference type="Pfam" id="PF06985">
    <property type="entry name" value="HET"/>
    <property type="match status" value="1"/>
</dbReference>
<keyword evidence="4" id="KW-1185">Reference proteome</keyword>
<comment type="caution">
    <text evidence="3">The sequence shown here is derived from an EMBL/GenBank/DDBJ whole genome shotgun (WGS) entry which is preliminary data.</text>
</comment>
<feature type="domain" description="Heterokaryon incompatibility" evidence="2">
    <location>
        <begin position="41"/>
        <end position="247"/>
    </location>
</feature>
<dbReference type="SUPFAM" id="SSF53474">
    <property type="entry name" value="alpha/beta-Hydrolases"/>
    <property type="match status" value="1"/>
</dbReference>
<dbReference type="Gene3D" id="3.40.50.1820">
    <property type="entry name" value="alpha/beta hydrolase"/>
    <property type="match status" value="1"/>
</dbReference>
<dbReference type="EMBL" id="WVTA01000002">
    <property type="protein sequence ID" value="KAK3215961.1"/>
    <property type="molecule type" value="Genomic_DNA"/>
</dbReference>
<name>A0AAN6RLY0_9PLEO</name>
<organism evidence="3 4">
    <name type="scientific">Pseudopithomyces chartarum</name>
    <dbReference type="NCBI Taxonomy" id="1892770"/>
    <lineage>
        <taxon>Eukaryota</taxon>
        <taxon>Fungi</taxon>
        <taxon>Dikarya</taxon>
        <taxon>Ascomycota</taxon>
        <taxon>Pezizomycotina</taxon>
        <taxon>Dothideomycetes</taxon>
        <taxon>Pleosporomycetidae</taxon>
        <taxon>Pleosporales</taxon>
        <taxon>Massarineae</taxon>
        <taxon>Didymosphaeriaceae</taxon>
        <taxon>Pseudopithomyces</taxon>
    </lineage>
</organism>
<evidence type="ECO:0000256" key="1">
    <source>
        <dbReference type="SAM" id="MobiDB-lite"/>
    </source>
</evidence>
<dbReference type="PANTHER" id="PTHR24148:SF64">
    <property type="entry name" value="HETEROKARYON INCOMPATIBILITY DOMAIN-CONTAINING PROTEIN"/>
    <property type="match status" value="1"/>
</dbReference>
<sequence length="1424" mass="160717">MYHALKQELKEIRVLEVHSARKIGDPLRGTLRHVRLEEASFSALSYVWGDEDNDRSEIAIVYEMEPRKDLASKLRLKRSSFHGHSIASSLSRALRHLRKKHSTITIWTDFLCINQSDKGEKNWQIPLMQTIYSEAKEVHAWLGPRWNDDLTTIQKTDAAFDVSKKIWAIADRIENSPNTASEENWLVACLIVATSQPSADPRQQFYVGFATALRRAAYSDPSIQREIASIETLSHNDYFARMWILQETGRARKLVFHFGKKQAQHRQILLALALANSLHGLVSRTQTYVKPTSFDTRFQGCLSARTTCLHQISLREVLSAAYYSNPPSQAATNPRDYIYARLGLAENPSGIEVRYEQSVAEVFTTASGFLLLEGFLDILVTFRPYRFQRKISDEGFPSWAYDWSRNSQKHFQRYNAALGTSQRVSITPYHDGKHKQILSMRGVNIGDVVSTNERFSDIALASGLHKGTIVLADLRAEQEEMTAEKRDIILHNIKYAYEQLNVDVSSLDIEDLFRHRTLPLASFWCWWVVWIASLVHMMEEAEVYRAQGSFPPINIAELIFREDSKALRDNPNMNNFGTKTGILSLANYYRWSMLASQSPGQNPTKRVDAVPLRIEILQVDNLAVDSDQSRQRSFSISSIRIYAPNQMEKPEAISLAPNQEIDKSQHGTTPTPSSEVVGAEKREETTFSNPYCITKDLSDTLPAVVDETTEIVSRLQASLQENLSQSRATSVEERLLEIDNHDPSPEATARRAPKQFDAIVKSLGHHDILPDAPWGFVVFRTVYGPGSDASFTRMLELLREMEETLSYYGQRYLSIHHELTVIEDEESLSGADSHTVRDAFRAWVADDLTPRLKDTERWGGQEEVRRILRSNTPVGDPYWNAERYHPATCMPTRWQFCLFVDENCLRSLDESADPPGPHVKLLNTDWKGDRSVTIADGWEDGETDDETEDCLSGNYPHLSLGRPRDLGLDFNQRVLSRYGTLATVCIMNRLQWSSAVFSTNMSWSAPQIPAFPVNISQWIREGAMKINLRTLTSVAYLTQVAFVGGHAQTNYSQLQDIIPKREVLYVGGQYSNVIVILKVYLALHMSDNTKQDPTTNSTSIAMIGQIYVEKLSPHPLPMHTPLPIIFIAGAAQTGTNFLETPDGRPGWASYFLSKGHTVYLSDQPSRGRSFWLPGQGNSGYIGSPNAASDIFTDVANNGEQWPQAKLHTQWPGTGRIGDRTFENFYRSQVQFQTDRFISEEQNALAYSALVDVVGDCYIISHSQAGAYGWRVGDMRPDHVKGIVQLEPSGPPFTLRPPFGNNSAFAFGLTDLAIGYDPSAGVNASEIVTTIEPAIDDEHNECIMQKAPAKQLKNLAKIPELIVTGEASFHAPYDYCTVKYLRQVGVNVEYADLGKEGIHGNGHMFFMEKNNLEIAERVHRWLEKH</sequence>
<evidence type="ECO:0000313" key="3">
    <source>
        <dbReference type="EMBL" id="KAK3215961.1"/>
    </source>
</evidence>
<proteinExistence type="predicted"/>
<protein>
    <recommendedName>
        <fullName evidence="2">Heterokaryon incompatibility domain-containing protein</fullName>
    </recommendedName>
</protein>
<dbReference type="PANTHER" id="PTHR24148">
    <property type="entry name" value="ANKYRIN REPEAT DOMAIN-CONTAINING PROTEIN 39 HOMOLOG-RELATED"/>
    <property type="match status" value="1"/>
</dbReference>